<dbReference type="Proteomes" id="UP001228581">
    <property type="component" value="Unassembled WGS sequence"/>
</dbReference>
<dbReference type="Gene3D" id="2.20.130.20">
    <property type="match status" value="1"/>
</dbReference>
<evidence type="ECO:0000313" key="6">
    <source>
        <dbReference type="Proteomes" id="UP001228581"/>
    </source>
</evidence>
<dbReference type="Gene3D" id="2.60.40.1930">
    <property type="match status" value="1"/>
</dbReference>
<dbReference type="Pfam" id="PF00207">
    <property type="entry name" value="A2M"/>
    <property type="match status" value="1"/>
</dbReference>
<dbReference type="InterPro" id="IPR051802">
    <property type="entry name" value="YfhM-like"/>
</dbReference>
<dbReference type="PANTHER" id="PTHR40094">
    <property type="entry name" value="ALPHA-2-MACROGLOBULIN HOMOLOG"/>
    <property type="match status" value="1"/>
</dbReference>
<reference evidence="5 6" key="1">
    <citation type="submission" date="2023-05" db="EMBL/GenBank/DDBJ databases">
        <authorList>
            <person name="Zhang X."/>
        </authorList>
    </citation>
    <scope>NUCLEOTIDE SEQUENCE [LARGE SCALE GENOMIC DNA]</scope>
    <source>
        <strain evidence="5 6">DM2B3-1</strain>
    </source>
</reference>
<keyword evidence="6" id="KW-1185">Reference proteome</keyword>
<dbReference type="Pfam" id="PF17973">
    <property type="entry name" value="bMG10"/>
    <property type="match status" value="1"/>
</dbReference>
<accession>A0ABT7CDA1</accession>
<evidence type="ECO:0000259" key="4">
    <source>
        <dbReference type="SMART" id="SM01360"/>
    </source>
</evidence>
<dbReference type="Pfam" id="PF01835">
    <property type="entry name" value="MG2"/>
    <property type="match status" value="1"/>
</dbReference>
<proteinExistence type="inferred from homology"/>
<comment type="caution">
    <text evidence="5">The sequence shown here is derived from an EMBL/GenBank/DDBJ whole genome shotgun (WGS) entry which is preliminary data.</text>
</comment>
<feature type="domain" description="Alpha-2-macroglobulin" evidence="4">
    <location>
        <begin position="1292"/>
        <end position="1382"/>
    </location>
</feature>
<protein>
    <submittedName>
        <fullName evidence="5">Alpha-2-macroglobulin family protein</fullName>
    </submittedName>
</protein>
<dbReference type="SMART" id="SM01419">
    <property type="entry name" value="Thiol-ester_cl"/>
    <property type="match status" value="1"/>
</dbReference>
<gene>
    <name evidence="5" type="ORF">QNI19_02015</name>
</gene>
<name>A0ABT7CDA1_9BACT</name>
<dbReference type="Gene3D" id="1.50.10.20">
    <property type="match status" value="1"/>
</dbReference>
<dbReference type="InterPro" id="IPR001599">
    <property type="entry name" value="Macroglobln_a2"/>
</dbReference>
<organism evidence="5 6">
    <name type="scientific">Xanthocytophaga flava</name>
    <dbReference type="NCBI Taxonomy" id="3048013"/>
    <lineage>
        <taxon>Bacteria</taxon>
        <taxon>Pseudomonadati</taxon>
        <taxon>Bacteroidota</taxon>
        <taxon>Cytophagia</taxon>
        <taxon>Cytophagales</taxon>
        <taxon>Rhodocytophagaceae</taxon>
        <taxon>Xanthocytophaga</taxon>
    </lineage>
</organism>
<dbReference type="SUPFAM" id="SSF48239">
    <property type="entry name" value="Terpenoid cyclases/Protein prenyltransferases"/>
    <property type="match status" value="1"/>
</dbReference>
<dbReference type="SMART" id="SM01360">
    <property type="entry name" value="A2M"/>
    <property type="match status" value="1"/>
</dbReference>
<dbReference type="EMBL" id="JASJOT010000001">
    <property type="protein sequence ID" value="MDJ1491687.1"/>
    <property type="molecule type" value="Genomic_DNA"/>
</dbReference>
<dbReference type="Pfam" id="PF07703">
    <property type="entry name" value="A2M_BRD"/>
    <property type="match status" value="1"/>
</dbReference>
<dbReference type="InterPro" id="IPR041246">
    <property type="entry name" value="Bact_MG10"/>
</dbReference>
<dbReference type="InterPro" id="IPR047565">
    <property type="entry name" value="Alpha-macroglob_thiol-ester_cl"/>
</dbReference>
<dbReference type="RefSeq" id="WP_313991611.1">
    <property type="nucleotide sequence ID" value="NZ_JASJOT010000001.1"/>
</dbReference>
<feature type="chain" id="PRO_5046430515" evidence="2">
    <location>
        <begin position="22"/>
        <end position="2066"/>
    </location>
</feature>
<dbReference type="InterPro" id="IPR008930">
    <property type="entry name" value="Terpenoid_cyclase/PrenylTrfase"/>
</dbReference>
<evidence type="ECO:0000256" key="2">
    <source>
        <dbReference type="SAM" id="SignalP"/>
    </source>
</evidence>
<dbReference type="SMART" id="SM01359">
    <property type="entry name" value="A2M_N_2"/>
    <property type="match status" value="1"/>
</dbReference>
<evidence type="ECO:0000256" key="1">
    <source>
        <dbReference type="ARBA" id="ARBA00010556"/>
    </source>
</evidence>
<dbReference type="InterPro" id="IPR011625">
    <property type="entry name" value="A2M_N_BRD"/>
</dbReference>
<dbReference type="InterPro" id="IPR002890">
    <property type="entry name" value="MG2"/>
</dbReference>
<dbReference type="PANTHER" id="PTHR40094:SF1">
    <property type="entry name" value="UBIQUITIN DOMAIN-CONTAINING PROTEIN"/>
    <property type="match status" value="1"/>
</dbReference>
<feature type="domain" description="Alpha-2-macroglobulin bait region" evidence="3">
    <location>
        <begin position="1000"/>
        <end position="1140"/>
    </location>
</feature>
<sequence>MLYKNLIITLIPALFTFFAYAQNKTSMPNYDYSGAWKQVQQFEDKGLPESALKVVNEIYQKAKTEKNSAQLVKAVIHQFKFADYKEENAFVKNINELRTQISSADFPVKPVLHSMLAEMYWNYYTNNRWRFRNRSETVNFNNEDIETWGLDKIIQETFHEHQLALQNAEESKKLKIDVYQEVLHRGNTEGRVVRPTLYDFLAHRALGFYTSEEVEITKPAYSFTISSGDYLKDAQSFANLQLASQDTLSQKFHALQIYQELIRFHLKDADPDALVTLDIERLSFVKQHLTLTTKNELYLAALQSLEEKTIKNPVSTHVTHAIAQIWVEKGGQYKPLQSDEHKFDLKKAYEICEQAKKRFPQSDGAALCHNLQISLEQKSLAAKVEKVNLPNLPFRTLVTYRNVTEVHWRLVKVNREEVHAQRMKWRNNYNIDQEQKFLEWSTAKPALKTGKYTLPDDKEYQPHSVEIKLDGIAEGEYMVLLSNTPDFKTTKNGLAYAFTTISSLSYIHRNLDEGSTEFFVLHRQTGEPMAGVQAQVFVQKYSSKLQDYVYNKENVYVTDAKGRFVVPYRNAKSYDDRNFFVEFSTQKDKLSMRDIDDEGYYGTHLYQYPHGKAETHTNAILFLDRAIYRPGQTLYYKGLVHNTDGRTSTILPNYTTTVTFHDVNHQVVATQTVTTNEYGTFSGTFTTPSKGLMGQMYLSVSGIGTVYFSVEEYKRPKFEVKFNPVKGSFRLGETIQTEGTAQAYSGANIDGAQVAYRVVRTARFPIWWWYWRGYYPTSPEMEITHGVTQTDATGKFQVSFTAIPDESVDKSSDPTFDYKVYADVTDINGETHSSQMVVSIGYKALVVGVDALDIDKADAKALEKKWTIRTTNLSGEFEAAKGSIKIWKLKNPSRAFRERLWERPDKHVFSQEEYYKLFPQDLYAEESNFYKWEKEKEVLSVDFNTSEAKEFTVNNLKSWSLGKYQLEITSTDKYGQAVKETSYFTVMDSDEKTLAYPTMFETSSLKATAEPGEQATLLVGTATDKAKLLYEVEQDGKILSQEWIILKNEQHRFEIPVKEEYRGNLMVHYSFVRDGRLYTENTTIVVPYTNKQLDIQFETFRDKLQPGQQEQWKLKLAGKQADKVMAEMVATLYDASLDVFRPHGWYASFYNAVSGRLGWQSQNGFEKDDFRSFQKEWSRSDYRSHSGPSYDNLNWFGYYFGGGGRLYRSKGIMADMKMESAKPGAPMVKQKKSAMKEEESDDMLMAQAAPAEVVVSSDAKNSSPKQDSVKGGIETNEVDMSNVKVRTNFSETAFFYPNLLTNDKGEIVINFTIPEALTRWKMLGFAHTKELQSGSVVKELVTQKDLMVVPNQPRFFREGDKMQFAVKITSLSDKDLNGQAQLEFFDALTMQPVTLLTSKTESQKSFSLKAKQSTSLEWSIAIPEGIQAISYKVVAKAGDFSDGESMVLPVVTNRMLVTETMPLPIRGKQTKEFKLEKLVNNNSKTLKSHRFTLEFTSNPAWYAVQALPYLMEYPYECVEQTFSRFYANSMASHIANSNLKIKRVFDTWKNYQPDALLSNLEKNQELKSALLEETPWVLNAKDESQRKRNVALLFDLNRMADEQERALDKVQKAQLSSGGFSWFPGFPEDRYMTQHIVSGLGHLDALGVKSVREDNRTWQMTQKAIGFLDSKMHNDYEYLKAEAKKGRIKLEEKHIGYFEYHYLYTRSYFKDVEVNSAYKEAFNYYLGQAKKYWLNNNTYMEGMVALALHRFNDKTVPAAIIKSLNERALKSEEMGMYWKNEYGYYWYQAPIETQALLIEVYDEVANDQKAVDELKVWLLKQKQTQDWKTTKATSEACYALLRRGSDALADDRLVEVSVGKEKIDPLKQDATKVEAGTGYFKMAWTGSEITPEMGKITVSKPTDGVAWGAVYWQYFEQLDKITPAETPLKLKKQLFLQTNTDRGPVISPITEGTELKVGDLVKVRIELRTDRTMEYVHLKDMRAAGFEPVETISRSKYQDGLWYYESPRDLATNFFMGYLPKGTYVFEYALRVSQKGDFSNGISTIQCMYAPEFSSHSEGVRVKIAK</sequence>
<evidence type="ECO:0000259" key="3">
    <source>
        <dbReference type="SMART" id="SM01359"/>
    </source>
</evidence>
<comment type="similarity">
    <text evidence="1">Belongs to the protease inhibitor I39 (alpha-2-macroglobulin) family. Bacterial alpha-2-macroglobulin subfamily.</text>
</comment>
<keyword evidence="2" id="KW-0732">Signal</keyword>
<evidence type="ECO:0000313" key="5">
    <source>
        <dbReference type="EMBL" id="MDJ1491687.1"/>
    </source>
</evidence>
<feature type="signal peptide" evidence="2">
    <location>
        <begin position="1"/>
        <end position="21"/>
    </location>
</feature>